<name>A0ABP9M8R4_9BURK</name>
<keyword evidence="4 6" id="KW-1133">Transmembrane helix</keyword>
<evidence type="ECO:0000256" key="1">
    <source>
        <dbReference type="ARBA" id="ARBA00004651"/>
    </source>
</evidence>
<evidence type="ECO:0000256" key="4">
    <source>
        <dbReference type="ARBA" id="ARBA00022989"/>
    </source>
</evidence>
<dbReference type="InterPro" id="IPR050183">
    <property type="entry name" value="DsbB"/>
</dbReference>
<evidence type="ECO:0000313" key="7">
    <source>
        <dbReference type="EMBL" id="GAA5092592.1"/>
    </source>
</evidence>
<dbReference type="SUPFAM" id="SSF158442">
    <property type="entry name" value="DsbB-like"/>
    <property type="match status" value="1"/>
</dbReference>
<feature type="transmembrane region" description="Helical" evidence="6">
    <location>
        <begin position="135"/>
        <end position="155"/>
    </location>
</feature>
<keyword evidence="3 6" id="KW-0812">Transmembrane</keyword>
<evidence type="ECO:0000256" key="2">
    <source>
        <dbReference type="ARBA" id="ARBA00022475"/>
    </source>
</evidence>
<evidence type="ECO:0000313" key="8">
    <source>
        <dbReference type="Proteomes" id="UP001500227"/>
    </source>
</evidence>
<evidence type="ECO:0000256" key="5">
    <source>
        <dbReference type="ARBA" id="ARBA00023136"/>
    </source>
</evidence>
<evidence type="ECO:0000256" key="3">
    <source>
        <dbReference type="ARBA" id="ARBA00022692"/>
    </source>
</evidence>
<dbReference type="Gene3D" id="1.20.1550.10">
    <property type="entry name" value="DsbB-like"/>
    <property type="match status" value="1"/>
</dbReference>
<reference evidence="8" key="1">
    <citation type="journal article" date="2019" name="Int. J. Syst. Evol. Microbiol.">
        <title>The Global Catalogue of Microorganisms (GCM) 10K type strain sequencing project: providing services to taxonomists for standard genome sequencing and annotation.</title>
        <authorList>
            <consortium name="The Broad Institute Genomics Platform"/>
            <consortium name="The Broad Institute Genome Sequencing Center for Infectious Disease"/>
            <person name="Wu L."/>
            <person name="Ma J."/>
        </authorList>
    </citation>
    <scope>NUCLEOTIDE SEQUENCE [LARGE SCALE GENOMIC DNA]</scope>
    <source>
        <strain evidence="8">JCM 18423</strain>
    </source>
</reference>
<feature type="transmembrane region" description="Helical" evidence="6">
    <location>
        <begin position="65"/>
        <end position="84"/>
    </location>
</feature>
<dbReference type="RefSeq" id="WP_300647267.1">
    <property type="nucleotide sequence ID" value="NZ_BAABKD010000011.1"/>
</dbReference>
<protein>
    <submittedName>
        <fullName evidence="7">Disulfide bond formation protein B</fullName>
    </submittedName>
</protein>
<dbReference type="InterPro" id="IPR023380">
    <property type="entry name" value="DsbB-like_sf"/>
</dbReference>
<keyword evidence="2" id="KW-1003">Cell membrane</keyword>
<organism evidence="7 8">
    <name type="scientific">Paenalcaligenes hermetiae</name>
    <dbReference type="NCBI Taxonomy" id="1157987"/>
    <lineage>
        <taxon>Bacteria</taxon>
        <taxon>Pseudomonadati</taxon>
        <taxon>Pseudomonadota</taxon>
        <taxon>Betaproteobacteria</taxon>
        <taxon>Burkholderiales</taxon>
        <taxon>Alcaligenaceae</taxon>
        <taxon>Paenalcaligenes</taxon>
    </lineage>
</organism>
<comment type="subcellular location">
    <subcellularLocation>
        <location evidence="1">Cell membrane</location>
        <topology evidence="1">Multi-pass membrane protein</topology>
    </subcellularLocation>
</comment>
<keyword evidence="8" id="KW-1185">Reference proteome</keyword>
<accession>A0ABP9M8R4</accession>
<feature type="transmembrane region" description="Helical" evidence="6">
    <location>
        <begin position="36"/>
        <end position="58"/>
    </location>
</feature>
<dbReference type="Proteomes" id="UP001500227">
    <property type="component" value="Unassembled WGS sequence"/>
</dbReference>
<keyword evidence="5 6" id="KW-0472">Membrane</keyword>
<gene>
    <name evidence="7" type="ORF">GCM10023337_20140</name>
</gene>
<dbReference type="EMBL" id="BAABKD010000011">
    <property type="protein sequence ID" value="GAA5092592.1"/>
    <property type="molecule type" value="Genomic_DNA"/>
</dbReference>
<dbReference type="InterPro" id="IPR003752">
    <property type="entry name" value="DiS_bond_form_DsbB/BdbC"/>
</dbReference>
<evidence type="ECO:0000256" key="6">
    <source>
        <dbReference type="SAM" id="Phobius"/>
    </source>
</evidence>
<comment type="caution">
    <text evidence="7">The sequence shown here is derived from an EMBL/GenBank/DDBJ whole genome shotgun (WGS) entry which is preliminary data.</text>
</comment>
<dbReference type="PANTHER" id="PTHR36570">
    <property type="entry name" value="DISULFIDE BOND FORMATION PROTEIN B"/>
    <property type="match status" value="1"/>
</dbReference>
<dbReference type="Pfam" id="PF02600">
    <property type="entry name" value="DsbB"/>
    <property type="match status" value="1"/>
</dbReference>
<sequence>MQQRFFLYTAVLSLLALGVALISQHGFGLRPCAWCVFQRLLLVVLFLLSLIGYIAMAWRQLWLGLLARIFIIITAYGGVMAAWYQHSVAAKLFSCDMSFADQFMINTGLESSIPWLFGIYASCMDATTAVLGLDYALWALLFFALVGITNTFVLFRKAVI</sequence>
<proteinExistence type="predicted"/>
<dbReference type="PANTHER" id="PTHR36570:SF2">
    <property type="entry name" value="DISULFIDE BOND FORMATION PROTEIN B"/>
    <property type="match status" value="1"/>
</dbReference>